<organism evidence="1 2">
    <name type="scientific">Romanomermis culicivorax</name>
    <name type="common">Nematode worm</name>
    <dbReference type="NCBI Taxonomy" id="13658"/>
    <lineage>
        <taxon>Eukaryota</taxon>
        <taxon>Metazoa</taxon>
        <taxon>Ecdysozoa</taxon>
        <taxon>Nematoda</taxon>
        <taxon>Enoplea</taxon>
        <taxon>Dorylaimia</taxon>
        <taxon>Mermithida</taxon>
        <taxon>Mermithoidea</taxon>
        <taxon>Mermithidae</taxon>
        <taxon>Romanomermis</taxon>
    </lineage>
</organism>
<keyword evidence="1" id="KW-1185">Reference proteome</keyword>
<reference evidence="2" key="1">
    <citation type="submission" date="2022-11" db="UniProtKB">
        <authorList>
            <consortium name="WormBaseParasite"/>
        </authorList>
    </citation>
    <scope>IDENTIFICATION</scope>
</reference>
<protein>
    <submittedName>
        <fullName evidence="2">Uncharacterized protein</fullName>
    </submittedName>
</protein>
<dbReference type="Proteomes" id="UP000887565">
    <property type="component" value="Unplaced"/>
</dbReference>
<dbReference type="WBParaSite" id="nRc.2.0.1.t46378-RA">
    <property type="protein sequence ID" value="nRc.2.0.1.t46378-RA"/>
    <property type="gene ID" value="nRc.2.0.1.g46378"/>
</dbReference>
<sequence>MHLKRKWNIKKLSYSCPKRLFPWKKEIKVF</sequence>
<name>A0A915L7C3_ROMCU</name>
<accession>A0A915L7C3</accession>
<evidence type="ECO:0000313" key="2">
    <source>
        <dbReference type="WBParaSite" id="nRc.2.0.1.t46378-RA"/>
    </source>
</evidence>
<evidence type="ECO:0000313" key="1">
    <source>
        <dbReference type="Proteomes" id="UP000887565"/>
    </source>
</evidence>
<proteinExistence type="predicted"/>
<dbReference type="AlphaFoldDB" id="A0A915L7C3"/>